<name>A0A6M4MAG4_9ALTE</name>
<evidence type="ECO:0008006" key="4">
    <source>
        <dbReference type="Google" id="ProtNLM"/>
    </source>
</evidence>
<keyword evidence="1" id="KW-0812">Transmembrane</keyword>
<reference evidence="3" key="1">
    <citation type="submission" date="2014-12" db="EMBL/GenBank/DDBJ databases">
        <title>Complete genome sequence of a multi-drug resistant Klebsiella pneumoniae.</title>
        <authorList>
            <person name="Hua X."/>
            <person name="Chen Q."/>
            <person name="Li X."/>
            <person name="Feng Y."/>
            <person name="Ruan Z."/>
            <person name="Yu Y."/>
        </authorList>
    </citation>
    <scope>NUCLEOTIDE SEQUENCE [LARGE SCALE GENOMIC DNA]</scope>
    <source>
        <strain evidence="3">5.12</strain>
    </source>
</reference>
<dbReference type="OrthoDB" id="6823186at2"/>
<evidence type="ECO:0000313" key="2">
    <source>
        <dbReference type="EMBL" id="QJR80191.1"/>
    </source>
</evidence>
<keyword evidence="1" id="KW-0472">Membrane</keyword>
<evidence type="ECO:0000256" key="1">
    <source>
        <dbReference type="SAM" id="Phobius"/>
    </source>
</evidence>
<proteinExistence type="predicted"/>
<dbReference type="EMBL" id="CP052766">
    <property type="protein sequence ID" value="QJR80191.1"/>
    <property type="molecule type" value="Genomic_DNA"/>
</dbReference>
<accession>A0A6M4MAG4</accession>
<keyword evidence="1" id="KW-1133">Transmembrane helix</keyword>
<keyword evidence="3" id="KW-1185">Reference proteome</keyword>
<evidence type="ECO:0000313" key="3">
    <source>
        <dbReference type="Proteomes" id="UP000219285"/>
    </source>
</evidence>
<feature type="transmembrane region" description="Helical" evidence="1">
    <location>
        <begin position="65"/>
        <end position="82"/>
    </location>
</feature>
<dbReference type="AlphaFoldDB" id="A0A6M4MAG4"/>
<protein>
    <recommendedName>
        <fullName evidence="4">Glycosyltransferase family 4 protein</fullName>
    </recommendedName>
</protein>
<reference evidence="2 3" key="2">
    <citation type="submission" date="2020-04" db="EMBL/GenBank/DDBJ databases">
        <title>Complete genome sequence of Alteromonas pelagimontana 5.12T.</title>
        <authorList>
            <person name="Sinha R.K."/>
            <person name="Krishnan K.P."/>
            <person name="Kurian J.P."/>
        </authorList>
    </citation>
    <scope>NUCLEOTIDE SEQUENCE [LARGE SCALE GENOMIC DNA]</scope>
    <source>
        <strain evidence="2 3">5.12</strain>
    </source>
</reference>
<gene>
    <name evidence="2" type="ORF">CA267_005075</name>
</gene>
<dbReference type="KEGG" id="apel:CA267_005075"/>
<dbReference type="RefSeq" id="WP_097349114.1">
    <property type="nucleotide sequence ID" value="NZ_CP052766.1"/>
</dbReference>
<organism evidence="2 3">
    <name type="scientific">Alteromonas pelagimontana</name>
    <dbReference type="NCBI Taxonomy" id="1858656"/>
    <lineage>
        <taxon>Bacteria</taxon>
        <taxon>Pseudomonadati</taxon>
        <taxon>Pseudomonadota</taxon>
        <taxon>Gammaproteobacteria</taxon>
        <taxon>Alteromonadales</taxon>
        <taxon>Alteromonadaceae</taxon>
        <taxon>Alteromonas/Salinimonas group</taxon>
        <taxon>Alteromonas</taxon>
    </lineage>
</organism>
<dbReference type="Proteomes" id="UP000219285">
    <property type="component" value="Chromosome"/>
</dbReference>
<sequence>MYPIEHNNSFIARTRTVFEELNFRVKPLKRLFALSNVRNRKANTVVLNWYEDQPYRKGLGGAKRLLFVIGFFISILSLRLFSNNIQWVRHNFKPHNTAGKPLLFRFTLRLLSAVTDQVVTLEATDKFDSSVVKHPLYKNEGQLYQYIAALGSGARNIEYLYFGSIKPYKRLDALLNVWPQPLPLKIMGFCSDKSYTQQLHEIVAARRLSVDWVNEFVEDAALEEAVATSRFVIMAHDDDAMISSGTFYMALSLGANILCFDSAFARLKSKEFSFVKIISPENLQMQLAAIDYVDSHIVISKALEKYNEQAIRESWQAILST</sequence>